<protein>
    <recommendedName>
        <fullName evidence="3">MULE transposase domain-containing protein</fullName>
    </recommendedName>
</protein>
<evidence type="ECO:0008006" key="3">
    <source>
        <dbReference type="Google" id="ProtNLM"/>
    </source>
</evidence>
<name>A0AAW2L9C6_SESRA</name>
<accession>A0AAW2L9C6</accession>
<comment type="caution">
    <text evidence="2">The sequence shown here is derived from an EMBL/GenBank/DDBJ whole genome shotgun (WGS) entry which is preliminary data.</text>
</comment>
<reference evidence="2" key="2">
    <citation type="journal article" date="2024" name="Plant">
        <title>Genomic evolution and insights into agronomic trait innovations of Sesamum species.</title>
        <authorList>
            <person name="Miao H."/>
            <person name="Wang L."/>
            <person name="Qu L."/>
            <person name="Liu H."/>
            <person name="Sun Y."/>
            <person name="Le M."/>
            <person name="Wang Q."/>
            <person name="Wei S."/>
            <person name="Zheng Y."/>
            <person name="Lin W."/>
            <person name="Duan Y."/>
            <person name="Cao H."/>
            <person name="Xiong S."/>
            <person name="Wang X."/>
            <person name="Wei L."/>
            <person name="Li C."/>
            <person name="Ma Q."/>
            <person name="Ju M."/>
            <person name="Zhao R."/>
            <person name="Li G."/>
            <person name="Mu C."/>
            <person name="Tian Q."/>
            <person name="Mei H."/>
            <person name="Zhang T."/>
            <person name="Gao T."/>
            <person name="Zhang H."/>
        </authorList>
    </citation>
    <scope>NUCLEOTIDE SEQUENCE</scope>
    <source>
        <strain evidence="2">G02</strain>
    </source>
</reference>
<dbReference type="AlphaFoldDB" id="A0AAW2L9C6"/>
<dbReference type="EMBL" id="JACGWJ010000025">
    <property type="protein sequence ID" value="KAL0315433.1"/>
    <property type="molecule type" value="Genomic_DNA"/>
</dbReference>
<sequence>MQESWGFFFENLSIMLSGFSYDKPWTFMSDRQKGLVETINEIVPNAVNRRCARHIYANFRGQFAGAALKRYFWQAARSYNVAGFNFALHKIKELKPIAYDWLLKIPAEMWSRHAFNERLKNDHVTNNISESFNHWVGDLRSKPVLTLVDGLRTKLMCRLQKRKLKGLKMSGDLVPNVVKELNKIKEESRKCHLLVAGEHEFEVQDQNINYIVNLRTRTCNCRFGMFLAFLYKGKDLELDIPLAQLASRKRKTKGSSSQFVAPTKTNKKTKAKSLSQPVPKPPISSSQPLPNTEHALQCMLQDQHHNHHQTLEQRIYHQAFEEG</sequence>
<reference evidence="2" key="1">
    <citation type="submission" date="2020-06" db="EMBL/GenBank/DDBJ databases">
        <authorList>
            <person name="Li T."/>
            <person name="Hu X."/>
            <person name="Zhang T."/>
            <person name="Song X."/>
            <person name="Zhang H."/>
            <person name="Dai N."/>
            <person name="Sheng W."/>
            <person name="Hou X."/>
            <person name="Wei L."/>
        </authorList>
    </citation>
    <scope>NUCLEOTIDE SEQUENCE</scope>
    <source>
        <strain evidence="2">G02</strain>
        <tissue evidence="2">Leaf</tissue>
    </source>
</reference>
<dbReference type="PANTHER" id="PTHR31973">
    <property type="entry name" value="POLYPROTEIN, PUTATIVE-RELATED"/>
    <property type="match status" value="1"/>
</dbReference>
<proteinExistence type="predicted"/>
<dbReference type="PANTHER" id="PTHR31973:SF187">
    <property type="entry name" value="MUTATOR TRANSPOSASE MUDRA PROTEIN"/>
    <property type="match status" value="1"/>
</dbReference>
<organism evidence="2">
    <name type="scientific">Sesamum radiatum</name>
    <name type="common">Black benniseed</name>
    <dbReference type="NCBI Taxonomy" id="300843"/>
    <lineage>
        <taxon>Eukaryota</taxon>
        <taxon>Viridiplantae</taxon>
        <taxon>Streptophyta</taxon>
        <taxon>Embryophyta</taxon>
        <taxon>Tracheophyta</taxon>
        <taxon>Spermatophyta</taxon>
        <taxon>Magnoliopsida</taxon>
        <taxon>eudicotyledons</taxon>
        <taxon>Gunneridae</taxon>
        <taxon>Pentapetalae</taxon>
        <taxon>asterids</taxon>
        <taxon>lamiids</taxon>
        <taxon>Lamiales</taxon>
        <taxon>Pedaliaceae</taxon>
        <taxon>Sesamum</taxon>
    </lineage>
</organism>
<evidence type="ECO:0000256" key="1">
    <source>
        <dbReference type="SAM" id="MobiDB-lite"/>
    </source>
</evidence>
<gene>
    <name evidence="2" type="ORF">Sradi_5421500</name>
</gene>
<feature type="region of interest" description="Disordered" evidence="1">
    <location>
        <begin position="247"/>
        <end position="290"/>
    </location>
</feature>
<evidence type="ECO:0000313" key="2">
    <source>
        <dbReference type="EMBL" id="KAL0315433.1"/>
    </source>
</evidence>